<reference evidence="14 15" key="1">
    <citation type="submission" date="2017-05" db="EMBL/GenBank/DDBJ databases">
        <authorList>
            <person name="Varghese N."/>
            <person name="Submissions S."/>
        </authorList>
    </citation>
    <scope>NUCLEOTIDE SEQUENCE [LARGE SCALE GENOMIC DNA]</scope>
    <source>
        <strain evidence="14 15">DSM 45474</strain>
    </source>
</reference>
<dbReference type="GO" id="GO:0005737">
    <property type="term" value="C:cytoplasm"/>
    <property type="evidence" value="ECO:0007669"/>
    <property type="project" value="UniProtKB-SubCell"/>
</dbReference>
<dbReference type="GO" id="GO:0051082">
    <property type="term" value="F:unfolded protein binding"/>
    <property type="evidence" value="ECO:0007669"/>
    <property type="project" value="TreeGrafter"/>
</dbReference>
<dbReference type="EMBL" id="FXTI01000002">
    <property type="protein sequence ID" value="SMO50500.1"/>
    <property type="molecule type" value="Genomic_DNA"/>
</dbReference>
<organism evidence="14 15">
    <name type="scientific">Melghirimyces algeriensis</name>
    <dbReference type="NCBI Taxonomy" id="910412"/>
    <lineage>
        <taxon>Bacteria</taxon>
        <taxon>Bacillati</taxon>
        <taxon>Bacillota</taxon>
        <taxon>Bacilli</taxon>
        <taxon>Bacillales</taxon>
        <taxon>Thermoactinomycetaceae</taxon>
        <taxon>Melghirimyces</taxon>
    </lineage>
</organism>
<sequence length="238" mass="27701">MSKDFTQDEEKHRPITARELRKAKEARERRKKNTEQTREVEAEKREEETLSESEIQTSDTQQHEIPTEPKEKALSDEQERAVQQELETAKEEAAKWKREYEENAELTLRIKADLENFRRRARKDREEAVKYAAVPLVESILPVLDNLERALETEISSEDAKSFHQGVEMVYRQLLHSLEEQGLSIIEAEGLEFNPHEHSAVMEVDSEGVEPGMVVEVLQKGYRFKDRVIRPSMVKVSS</sequence>
<evidence type="ECO:0000256" key="5">
    <source>
        <dbReference type="ARBA" id="ARBA00023016"/>
    </source>
</evidence>
<accession>A0A521BVQ8</accession>
<evidence type="ECO:0000256" key="2">
    <source>
        <dbReference type="ARBA" id="ARBA00009054"/>
    </source>
</evidence>
<dbReference type="SUPFAM" id="SSF58014">
    <property type="entry name" value="Coiled-coil domain of nucleotide exchange factor GrpE"/>
    <property type="match status" value="1"/>
</dbReference>
<dbReference type="AlphaFoldDB" id="A0A521BVQ8"/>
<evidence type="ECO:0000256" key="11">
    <source>
        <dbReference type="RuleBase" id="RU000639"/>
    </source>
</evidence>
<evidence type="ECO:0000256" key="4">
    <source>
        <dbReference type="ARBA" id="ARBA00022490"/>
    </source>
</evidence>
<gene>
    <name evidence="10" type="primary">grpE</name>
    <name evidence="14" type="ORF">SAMN06264849_102412</name>
</gene>
<evidence type="ECO:0000256" key="9">
    <source>
        <dbReference type="ARBA" id="ARBA00076414"/>
    </source>
</evidence>
<proteinExistence type="inferred from homology"/>
<evidence type="ECO:0000313" key="14">
    <source>
        <dbReference type="EMBL" id="SMO50500.1"/>
    </source>
</evidence>
<dbReference type="InterPro" id="IPR009012">
    <property type="entry name" value="GrpE_head"/>
</dbReference>
<keyword evidence="15" id="KW-1185">Reference proteome</keyword>
<keyword evidence="4 10" id="KW-0963">Cytoplasm</keyword>
<evidence type="ECO:0000256" key="6">
    <source>
        <dbReference type="ARBA" id="ARBA00023186"/>
    </source>
</evidence>
<dbReference type="Pfam" id="PF01025">
    <property type="entry name" value="GrpE"/>
    <property type="match status" value="1"/>
</dbReference>
<dbReference type="GO" id="GO:0042803">
    <property type="term" value="F:protein homodimerization activity"/>
    <property type="evidence" value="ECO:0007669"/>
    <property type="project" value="InterPro"/>
</dbReference>
<comment type="subunit">
    <text evidence="3 10">Homodimer.</text>
</comment>
<comment type="subcellular location">
    <subcellularLocation>
        <location evidence="1 10">Cytoplasm</location>
    </subcellularLocation>
</comment>
<dbReference type="OrthoDB" id="9812586at2"/>
<dbReference type="RefSeq" id="WP_142504688.1">
    <property type="nucleotide sequence ID" value="NZ_FXTI01000002.1"/>
</dbReference>
<evidence type="ECO:0000313" key="15">
    <source>
        <dbReference type="Proteomes" id="UP000315636"/>
    </source>
</evidence>
<evidence type="ECO:0000256" key="8">
    <source>
        <dbReference type="ARBA" id="ARBA00072274"/>
    </source>
</evidence>
<evidence type="ECO:0000256" key="7">
    <source>
        <dbReference type="ARBA" id="ARBA00053401"/>
    </source>
</evidence>
<dbReference type="PRINTS" id="PR00773">
    <property type="entry name" value="GRPEPROTEIN"/>
</dbReference>
<dbReference type="FunFam" id="2.30.22.10:FF:000001">
    <property type="entry name" value="Protein GrpE"/>
    <property type="match status" value="1"/>
</dbReference>
<dbReference type="InterPro" id="IPR000740">
    <property type="entry name" value="GrpE"/>
</dbReference>
<dbReference type="Proteomes" id="UP000315636">
    <property type="component" value="Unassembled WGS sequence"/>
</dbReference>
<dbReference type="GO" id="GO:0051087">
    <property type="term" value="F:protein-folding chaperone binding"/>
    <property type="evidence" value="ECO:0007669"/>
    <property type="project" value="InterPro"/>
</dbReference>
<evidence type="ECO:0000256" key="3">
    <source>
        <dbReference type="ARBA" id="ARBA00011738"/>
    </source>
</evidence>
<dbReference type="SUPFAM" id="SSF51064">
    <property type="entry name" value="Head domain of nucleotide exchange factor GrpE"/>
    <property type="match status" value="1"/>
</dbReference>
<keyword evidence="5 10" id="KW-0346">Stress response</keyword>
<dbReference type="PANTHER" id="PTHR21237">
    <property type="entry name" value="GRPE PROTEIN"/>
    <property type="match status" value="1"/>
</dbReference>
<dbReference type="PANTHER" id="PTHR21237:SF23">
    <property type="entry name" value="GRPE PROTEIN HOMOLOG, MITOCHONDRIAL"/>
    <property type="match status" value="1"/>
</dbReference>
<protein>
    <recommendedName>
        <fullName evidence="8 10">Protein GrpE</fullName>
    </recommendedName>
    <alternativeName>
        <fullName evidence="9 10">HSP-70 cofactor</fullName>
    </alternativeName>
</protein>
<dbReference type="CDD" id="cd00446">
    <property type="entry name" value="GrpE"/>
    <property type="match status" value="1"/>
</dbReference>
<dbReference type="InterPro" id="IPR013805">
    <property type="entry name" value="GrpE_CC"/>
</dbReference>
<dbReference type="GO" id="GO:0000774">
    <property type="term" value="F:adenyl-nucleotide exchange factor activity"/>
    <property type="evidence" value="ECO:0007669"/>
    <property type="project" value="InterPro"/>
</dbReference>
<feature type="compositionally biased region" description="Basic and acidic residues" evidence="13">
    <location>
        <begin position="61"/>
        <end position="87"/>
    </location>
</feature>
<keyword evidence="6 10" id="KW-0143">Chaperone</keyword>
<dbReference type="Gene3D" id="3.90.20.20">
    <property type="match status" value="1"/>
</dbReference>
<evidence type="ECO:0000256" key="10">
    <source>
        <dbReference type="HAMAP-Rule" id="MF_01151"/>
    </source>
</evidence>
<dbReference type="GO" id="GO:0006457">
    <property type="term" value="P:protein folding"/>
    <property type="evidence" value="ECO:0007669"/>
    <property type="project" value="InterPro"/>
</dbReference>
<dbReference type="HAMAP" id="MF_01151">
    <property type="entry name" value="GrpE"/>
    <property type="match status" value="1"/>
</dbReference>
<comment type="function">
    <text evidence="7 10 11">Participates actively in the response to hyperosmotic and heat shock by preventing the aggregation of stress-denatured proteins, in association with DnaK and GrpE. It is the nucleotide exchange factor for DnaK and may function as a thermosensor. Unfolded proteins bind initially to DnaJ; upon interaction with the DnaJ-bound protein, DnaK hydrolyzes its bound ATP, resulting in the formation of a stable complex. GrpE releases ADP from DnaK; ATP binding to DnaK triggers the release of the substrate protein, thus completing the reaction cycle. Several rounds of ATP-dependent interactions between DnaJ, DnaK and GrpE are required for fully efficient folding.</text>
</comment>
<name>A0A521BVQ8_9BACL</name>
<comment type="similarity">
    <text evidence="2 10 12">Belongs to the GrpE family.</text>
</comment>
<evidence type="ECO:0000256" key="12">
    <source>
        <dbReference type="RuleBase" id="RU004478"/>
    </source>
</evidence>
<dbReference type="NCBIfam" id="NF010738">
    <property type="entry name" value="PRK14140.1"/>
    <property type="match status" value="1"/>
</dbReference>
<evidence type="ECO:0000256" key="13">
    <source>
        <dbReference type="SAM" id="MobiDB-lite"/>
    </source>
</evidence>
<feature type="region of interest" description="Disordered" evidence="13">
    <location>
        <begin position="1"/>
        <end position="87"/>
    </location>
</feature>
<dbReference type="PROSITE" id="PS01071">
    <property type="entry name" value="GRPE"/>
    <property type="match status" value="1"/>
</dbReference>
<dbReference type="Gene3D" id="2.30.22.10">
    <property type="entry name" value="Head domain of nucleotide exchange factor GrpE"/>
    <property type="match status" value="1"/>
</dbReference>
<feature type="compositionally biased region" description="Basic and acidic residues" evidence="13">
    <location>
        <begin position="1"/>
        <end position="48"/>
    </location>
</feature>
<evidence type="ECO:0000256" key="1">
    <source>
        <dbReference type="ARBA" id="ARBA00004496"/>
    </source>
</evidence>